<organism evidence="2 3">
    <name type="scientific">Neorhodopirellula lusitana</name>
    <dbReference type="NCBI Taxonomy" id="445327"/>
    <lineage>
        <taxon>Bacteria</taxon>
        <taxon>Pseudomonadati</taxon>
        <taxon>Planctomycetota</taxon>
        <taxon>Planctomycetia</taxon>
        <taxon>Pirellulales</taxon>
        <taxon>Pirellulaceae</taxon>
        <taxon>Neorhodopirellula</taxon>
    </lineage>
</organism>
<gene>
    <name evidence="2" type="ORF">SAMN06265222_108107</name>
</gene>
<dbReference type="RefSeq" id="WP_283433480.1">
    <property type="nucleotide sequence ID" value="NZ_FXUG01000008.1"/>
</dbReference>
<comment type="caution">
    <text evidence="2">The sequence shown here is derived from an EMBL/GenBank/DDBJ whole genome shotgun (WGS) entry which is preliminary data.</text>
</comment>
<keyword evidence="3" id="KW-1185">Reference proteome</keyword>
<dbReference type="PROSITE" id="PS51257">
    <property type="entry name" value="PROKAR_LIPOPROTEIN"/>
    <property type="match status" value="1"/>
</dbReference>
<evidence type="ECO:0000313" key="2">
    <source>
        <dbReference type="EMBL" id="SMP63567.1"/>
    </source>
</evidence>
<evidence type="ECO:0008006" key="4">
    <source>
        <dbReference type="Google" id="ProtNLM"/>
    </source>
</evidence>
<dbReference type="Proteomes" id="UP001158067">
    <property type="component" value="Unassembled WGS sequence"/>
</dbReference>
<feature type="chain" id="PRO_5047546986" description="Secreted protein" evidence="1">
    <location>
        <begin position="19"/>
        <end position="64"/>
    </location>
</feature>
<proteinExistence type="predicted"/>
<sequence>MNRFIFLIAASISLASLAGCDNGGGNVVDGASEEEIQNYRDLYQKEKDAQAEMQKLATESGAGA</sequence>
<name>A0ABY1QB99_9BACT</name>
<reference evidence="2 3" key="1">
    <citation type="submission" date="2017-05" db="EMBL/GenBank/DDBJ databases">
        <authorList>
            <person name="Varghese N."/>
            <person name="Submissions S."/>
        </authorList>
    </citation>
    <scope>NUCLEOTIDE SEQUENCE [LARGE SCALE GENOMIC DNA]</scope>
    <source>
        <strain evidence="2 3">DSM 25457</strain>
    </source>
</reference>
<feature type="signal peptide" evidence="1">
    <location>
        <begin position="1"/>
        <end position="18"/>
    </location>
</feature>
<evidence type="ECO:0000256" key="1">
    <source>
        <dbReference type="SAM" id="SignalP"/>
    </source>
</evidence>
<keyword evidence="1" id="KW-0732">Signal</keyword>
<dbReference type="EMBL" id="FXUG01000008">
    <property type="protein sequence ID" value="SMP63567.1"/>
    <property type="molecule type" value="Genomic_DNA"/>
</dbReference>
<accession>A0ABY1QB99</accession>
<protein>
    <recommendedName>
        <fullName evidence="4">Secreted protein</fullName>
    </recommendedName>
</protein>
<evidence type="ECO:0000313" key="3">
    <source>
        <dbReference type="Proteomes" id="UP001158067"/>
    </source>
</evidence>